<comment type="catalytic activity">
    <reaction evidence="6">
        <text>2-deoxy-D-ribose 5-phosphate = D-glyceraldehyde 3-phosphate + acetaldehyde</text>
        <dbReference type="Rhea" id="RHEA:12821"/>
        <dbReference type="ChEBI" id="CHEBI:15343"/>
        <dbReference type="ChEBI" id="CHEBI:59776"/>
        <dbReference type="ChEBI" id="CHEBI:62877"/>
        <dbReference type="EC" id="4.1.2.4"/>
    </reaction>
</comment>
<evidence type="ECO:0000256" key="2">
    <source>
        <dbReference type="ARBA" id="ARBA00009473"/>
    </source>
</evidence>
<dbReference type="GO" id="GO:0009264">
    <property type="term" value="P:deoxyribonucleotide catabolic process"/>
    <property type="evidence" value="ECO:0007669"/>
    <property type="project" value="UniProtKB-UniRule"/>
</dbReference>
<dbReference type="KEGG" id="hjo:AY555_07100"/>
<dbReference type="InterPro" id="IPR002915">
    <property type="entry name" value="DeoC/FbaB/LacD_aldolase"/>
</dbReference>
<dbReference type="Gene3D" id="3.20.20.70">
    <property type="entry name" value="Aldolase class I"/>
    <property type="match status" value="1"/>
</dbReference>
<dbReference type="OrthoDB" id="6579831at2"/>
<sequence>MTDTGTLQQQTTIAKRALSLMDLTSLDAADNAATVSAMAEKADTPFGSPAALCIWPHLLPTAKAALVKQNLKNVRLATVTNFPHGGENAAAAAREAEVAIEQGADEIDVVFPWSALLDGNAAAGQSVVTQSRQAAGSKVLKVILETGMLHDPSLIRQAGEISIAAGADFLKTSTGKVDVNATPDAARIMLETIRDCGRKVGFKASGGIRTVADAKLYLDLAERIMGPDWISPETFRFGASGLLADILATLGHKGAPPAGHEY</sequence>
<dbReference type="InterPro" id="IPR013785">
    <property type="entry name" value="Aldolase_TIM"/>
</dbReference>
<protein>
    <recommendedName>
        <fullName evidence="3 7">Deoxyribose-phosphate aldolase</fullName>
        <ecNumber evidence="3 7">4.1.2.4</ecNumber>
    </recommendedName>
</protein>
<accession>A0A143DE07</accession>
<dbReference type="PIRSF" id="PIRSF001357">
    <property type="entry name" value="DeoC"/>
    <property type="match status" value="1"/>
</dbReference>
<dbReference type="SMART" id="SM01133">
    <property type="entry name" value="DeoC"/>
    <property type="match status" value="1"/>
</dbReference>
<dbReference type="SUPFAM" id="SSF51569">
    <property type="entry name" value="Aldolase"/>
    <property type="match status" value="1"/>
</dbReference>
<evidence type="ECO:0000256" key="6">
    <source>
        <dbReference type="ARBA" id="ARBA00048791"/>
    </source>
</evidence>
<dbReference type="PANTHER" id="PTHR10889">
    <property type="entry name" value="DEOXYRIBOSE-PHOSPHATE ALDOLASE"/>
    <property type="match status" value="1"/>
</dbReference>
<dbReference type="AlphaFoldDB" id="A0A143DE07"/>
<dbReference type="NCBIfam" id="TIGR00126">
    <property type="entry name" value="deoC"/>
    <property type="match status" value="1"/>
</dbReference>
<dbReference type="GO" id="GO:0005737">
    <property type="term" value="C:cytoplasm"/>
    <property type="evidence" value="ECO:0007669"/>
    <property type="project" value="InterPro"/>
</dbReference>
<name>A0A143DE07_9PROT</name>
<proteinExistence type="inferred from homology"/>
<evidence type="ECO:0000256" key="7">
    <source>
        <dbReference type="NCBIfam" id="TIGR00126"/>
    </source>
</evidence>
<dbReference type="Proteomes" id="UP000076066">
    <property type="component" value="Chromosome"/>
</dbReference>
<organism evidence="8 9">
    <name type="scientific">Haematospirillum jordaniae</name>
    <dbReference type="NCBI Taxonomy" id="1549855"/>
    <lineage>
        <taxon>Bacteria</taxon>
        <taxon>Pseudomonadati</taxon>
        <taxon>Pseudomonadota</taxon>
        <taxon>Alphaproteobacteria</taxon>
        <taxon>Rhodospirillales</taxon>
        <taxon>Novispirillaceae</taxon>
        <taxon>Haematospirillum</taxon>
    </lineage>
</organism>
<dbReference type="STRING" id="1549855.AY555_07100"/>
<evidence type="ECO:0000256" key="4">
    <source>
        <dbReference type="ARBA" id="ARBA00023239"/>
    </source>
</evidence>
<dbReference type="RefSeq" id="WP_066135142.1">
    <property type="nucleotide sequence ID" value="NZ_CP014525.1"/>
</dbReference>
<dbReference type="GO" id="GO:0004139">
    <property type="term" value="F:deoxyribose-phosphate aldolase activity"/>
    <property type="evidence" value="ECO:0007669"/>
    <property type="project" value="UniProtKB-UniRule"/>
</dbReference>
<keyword evidence="4" id="KW-0456">Lyase</keyword>
<reference evidence="8 9" key="1">
    <citation type="submission" date="2016-02" db="EMBL/GenBank/DDBJ databases">
        <title>Complete Genome of H5569, the type strain of the newly described species Haematospirillium jordaniae.</title>
        <authorList>
            <person name="Nicholson A.C."/>
            <person name="Humrighouse B.W."/>
            <person name="Loparov V."/>
            <person name="McQuiston J.R."/>
        </authorList>
    </citation>
    <scope>NUCLEOTIDE SEQUENCE [LARGE SCALE GENOMIC DNA]</scope>
    <source>
        <strain evidence="8 9">H5569</strain>
    </source>
</reference>
<evidence type="ECO:0000256" key="5">
    <source>
        <dbReference type="ARBA" id="ARBA00023270"/>
    </source>
</evidence>
<dbReference type="GeneID" id="53316921"/>
<dbReference type="InterPro" id="IPR011343">
    <property type="entry name" value="DeoC"/>
</dbReference>
<comment type="pathway">
    <text evidence="1">Carbohydrate degradation; 2-deoxy-D-ribose 1-phosphate degradation; D-glyceraldehyde 3-phosphate and acetaldehyde from 2-deoxy-alpha-D-ribose 1-phosphate: step 2/2.</text>
</comment>
<dbReference type="PANTHER" id="PTHR10889:SF3">
    <property type="entry name" value="DEOXYRIBOSE-PHOSPHATE ALDOLASE"/>
    <property type="match status" value="1"/>
</dbReference>
<dbReference type="GO" id="GO:0016052">
    <property type="term" value="P:carbohydrate catabolic process"/>
    <property type="evidence" value="ECO:0007669"/>
    <property type="project" value="TreeGrafter"/>
</dbReference>
<dbReference type="Pfam" id="PF01791">
    <property type="entry name" value="DeoC"/>
    <property type="match status" value="1"/>
</dbReference>
<evidence type="ECO:0000313" key="8">
    <source>
        <dbReference type="EMBL" id="AMW34982.1"/>
    </source>
</evidence>
<evidence type="ECO:0000256" key="1">
    <source>
        <dbReference type="ARBA" id="ARBA00004816"/>
    </source>
</evidence>
<evidence type="ECO:0000256" key="3">
    <source>
        <dbReference type="ARBA" id="ARBA00012515"/>
    </source>
</evidence>
<keyword evidence="9" id="KW-1185">Reference proteome</keyword>
<dbReference type="EC" id="4.1.2.4" evidence="3 7"/>
<gene>
    <name evidence="8" type="ORF">AY555_07100</name>
</gene>
<dbReference type="EMBL" id="CP014525">
    <property type="protein sequence ID" value="AMW34982.1"/>
    <property type="molecule type" value="Genomic_DNA"/>
</dbReference>
<comment type="similarity">
    <text evidence="2">Belongs to the DeoC/FbaB aldolase family. DeoC type 2 subfamily.</text>
</comment>
<keyword evidence="5" id="KW-0704">Schiff base</keyword>
<evidence type="ECO:0000313" key="9">
    <source>
        <dbReference type="Proteomes" id="UP000076066"/>
    </source>
</evidence>